<dbReference type="PROSITE" id="PS00409">
    <property type="entry name" value="PROKAR_NTER_METHYL"/>
    <property type="match status" value="1"/>
</dbReference>
<dbReference type="Proteomes" id="UP000546464">
    <property type="component" value="Unassembled WGS sequence"/>
</dbReference>
<proteinExistence type="predicted"/>
<keyword evidence="1" id="KW-1133">Transmembrane helix</keyword>
<dbReference type="RefSeq" id="WP_185675302.1">
    <property type="nucleotide sequence ID" value="NZ_JACHVB010000021.1"/>
</dbReference>
<evidence type="ECO:0000313" key="3">
    <source>
        <dbReference type="Proteomes" id="UP000546464"/>
    </source>
</evidence>
<dbReference type="EMBL" id="JACHVB010000021">
    <property type="protein sequence ID" value="MBC2594315.1"/>
    <property type="molecule type" value="Genomic_DNA"/>
</dbReference>
<evidence type="ECO:0000313" key="2">
    <source>
        <dbReference type="EMBL" id="MBC2594315.1"/>
    </source>
</evidence>
<gene>
    <name evidence="2" type="ORF">H5P28_08575</name>
</gene>
<keyword evidence="1" id="KW-0812">Transmembrane</keyword>
<keyword evidence="3" id="KW-1185">Reference proteome</keyword>
<organism evidence="2 3">
    <name type="scientific">Ruficoccus amylovorans</name>
    <dbReference type="NCBI Taxonomy" id="1804625"/>
    <lineage>
        <taxon>Bacteria</taxon>
        <taxon>Pseudomonadati</taxon>
        <taxon>Verrucomicrobiota</taxon>
        <taxon>Opitutia</taxon>
        <taxon>Puniceicoccales</taxon>
        <taxon>Cerasicoccaceae</taxon>
        <taxon>Ruficoccus</taxon>
    </lineage>
</organism>
<dbReference type="NCBIfam" id="TIGR02532">
    <property type="entry name" value="IV_pilin_GFxxxE"/>
    <property type="match status" value="1"/>
</dbReference>
<dbReference type="AlphaFoldDB" id="A0A842HCT7"/>
<accession>A0A842HCT7</accession>
<name>A0A842HCT7_9BACT</name>
<comment type="caution">
    <text evidence="2">The sequence shown here is derived from an EMBL/GenBank/DDBJ whole genome shotgun (WGS) entry which is preliminary data.</text>
</comment>
<feature type="transmembrane region" description="Helical" evidence="1">
    <location>
        <begin position="21"/>
        <end position="44"/>
    </location>
</feature>
<protein>
    <submittedName>
        <fullName evidence="2">Prepilin-type N-terminal cleavage/methylation domain-containing protein</fullName>
    </submittedName>
</protein>
<keyword evidence="1" id="KW-0472">Membrane</keyword>
<dbReference type="InterPro" id="IPR012902">
    <property type="entry name" value="N_methyl_site"/>
</dbReference>
<sequence>MARSTLSQHSFRGGIRSRGFSLIEVVLAIGVLSLAVVAMLGLFAPTMGSVKQVVDGNKATALVGLINSYVNDQMTYDDVAGTRTSDIYRYAWEQEDTASGTVDLVMSATEPTPAQRADMLGSAFVVKLSKLDLDGYDDPDDEAYVPFLVTIYQLDLDGGFNVANLGEANRVLSYPSAKLR</sequence>
<reference evidence="2 3" key="1">
    <citation type="submission" date="2020-07" db="EMBL/GenBank/DDBJ databases">
        <authorList>
            <person name="Feng X."/>
        </authorList>
    </citation>
    <scope>NUCLEOTIDE SEQUENCE [LARGE SCALE GENOMIC DNA]</scope>
    <source>
        <strain evidence="2 3">JCM31066</strain>
    </source>
</reference>
<evidence type="ECO:0000256" key="1">
    <source>
        <dbReference type="SAM" id="Phobius"/>
    </source>
</evidence>